<proteinExistence type="predicted"/>
<sequence>MSKIDEYYLDNSVIVSKSNSSSLKKPCNLLKFKDIIVIKYPDILDKLTVYDDIKPINRLHK</sequence>
<organism evidence="1 2">
    <name type="scientific">Francisella sciaenopsi</name>
    <dbReference type="NCBI Taxonomy" id="3055034"/>
    <lineage>
        <taxon>Bacteria</taxon>
        <taxon>Pseudomonadati</taxon>
        <taxon>Pseudomonadota</taxon>
        <taxon>Gammaproteobacteria</taxon>
        <taxon>Thiotrichales</taxon>
        <taxon>Francisellaceae</taxon>
        <taxon>Francisella</taxon>
    </lineage>
</organism>
<comment type="caution">
    <text evidence="1">The sequence shown here is derived from an EMBL/GenBank/DDBJ whole genome shotgun (WGS) entry which is preliminary data.</text>
</comment>
<dbReference type="Proteomes" id="UP001628164">
    <property type="component" value="Unassembled WGS sequence"/>
</dbReference>
<protein>
    <submittedName>
        <fullName evidence="1">Uncharacterized protein</fullName>
    </submittedName>
</protein>
<dbReference type="EMBL" id="BTHG01000006">
    <property type="protein sequence ID" value="GMN90055.1"/>
    <property type="molecule type" value="Genomic_DNA"/>
</dbReference>
<name>A0ABQ6PGL0_9GAMM</name>
<keyword evidence="2" id="KW-1185">Reference proteome</keyword>
<gene>
    <name evidence="1" type="ORF">fsci_15420</name>
</gene>
<evidence type="ECO:0000313" key="2">
    <source>
        <dbReference type="Proteomes" id="UP001628164"/>
    </source>
</evidence>
<accession>A0ABQ6PGL0</accession>
<evidence type="ECO:0000313" key="1">
    <source>
        <dbReference type="EMBL" id="GMN90055.1"/>
    </source>
</evidence>
<reference evidence="1 2" key="1">
    <citation type="journal article" date="2024" name="Dis. Aquat. Organ.">
        <title>Francisella sciaenopsi sp. nov. isolated from diseased red drum Sciaenops ocellatus in Florida, USA.</title>
        <authorList>
            <person name="Kawahara M."/>
            <person name="Cody T.T."/>
            <person name="Yanong R.P.E."/>
            <person name="Henderson E."/>
            <person name="Yazdi Z."/>
            <person name="Soto E."/>
        </authorList>
    </citation>
    <scope>NUCLEOTIDE SEQUENCE [LARGE SCALE GENOMIC DNA]</scope>
    <source>
        <strain evidence="1 2">R22-20-7</strain>
    </source>
</reference>